<protein>
    <submittedName>
        <fullName evidence="1">Uncharacterized protein</fullName>
    </submittedName>
</protein>
<keyword evidence="2" id="KW-1185">Reference proteome</keyword>
<evidence type="ECO:0000313" key="2">
    <source>
        <dbReference type="Proteomes" id="UP000489600"/>
    </source>
</evidence>
<dbReference type="Proteomes" id="UP000489600">
    <property type="component" value="Unassembled WGS sequence"/>
</dbReference>
<gene>
    <name evidence="1" type="ORF">ANE_LOCUS5180</name>
</gene>
<dbReference type="EMBL" id="CABITT030000002">
    <property type="protein sequence ID" value="VVA94735.1"/>
    <property type="molecule type" value="Genomic_DNA"/>
</dbReference>
<evidence type="ECO:0000313" key="1">
    <source>
        <dbReference type="EMBL" id="VVA94735.1"/>
    </source>
</evidence>
<proteinExistence type="predicted"/>
<organism evidence="1 2">
    <name type="scientific">Arabis nemorensis</name>
    <dbReference type="NCBI Taxonomy" id="586526"/>
    <lineage>
        <taxon>Eukaryota</taxon>
        <taxon>Viridiplantae</taxon>
        <taxon>Streptophyta</taxon>
        <taxon>Embryophyta</taxon>
        <taxon>Tracheophyta</taxon>
        <taxon>Spermatophyta</taxon>
        <taxon>Magnoliopsida</taxon>
        <taxon>eudicotyledons</taxon>
        <taxon>Gunneridae</taxon>
        <taxon>Pentapetalae</taxon>
        <taxon>rosids</taxon>
        <taxon>malvids</taxon>
        <taxon>Brassicales</taxon>
        <taxon>Brassicaceae</taxon>
        <taxon>Arabideae</taxon>
        <taxon>Arabis</taxon>
    </lineage>
</organism>
<reference evidence="1" key="1">
    <citation type="submission" date="2019-07" db="EMBL/GenBank/DDBJ databases">
        <authorList>
            <person name="Dittberner H."/>
        </authorList>
    </citation>
    <scope>NUCLEOTIDE SEQUENCE [LARGE SCALE GENOMIC DNA]</scope>
</reference>
<name>A0A565B1U3_9BRAS</name>
<comment type="caution">
    <text evidence="1">The sequence shown here is derived from an EMBL/GenBank/DDBJ whole genome shotgun (WGS) entry which is preliminary data.</text>
</comment>
<sequence length="68" mass="7735">MPQSCQALNDLMFKLLSPKLFSLLYVSEILARSCSASSTISENSERFALQMVCEMELQVHKTIRHLIC</sequence>
<dbReference type="AlphaFoldDB" id="A0A565B1U3"/>
<accession>A0A565B1U3</accession>